<evidence type="ECO:0000313" key="2">
    <source>
        <dbReference type="Proteomes" id="UP001295463"/>
    </source>
</evidence>
<protein>
    <recommendedName>
        <fullName evidence="3">DUF1190 domain-containing protein</fullName>
    </recommendedName>
</protein>
<dbReference type="RefSeq" id="WP_305731999.1">
    <property type="nucleotide sequence ID" value="NZ_OW150024.1"/>
</dbReference>
<dbReference type="PROSITE" id="PS51257">
    <property type="entry name" value="PROKAR_LIPOPROTEIN"/>
    <property type="match status" value="1"/>
</dbReference>
<reference evidence="1 2" key="1">
    <citation type="submission" date="2022-03" db="EMBL/GenBank/DDBJ databases">
        <authorList>
            <person name="Koch H."/>
        </authorList>
    </citation>
    <scope>NUCLEOTIDE SEQUENCE [LARGE SCALE GENOMIC DNA]</scope>
    <source>
        <strain evidence="1 2">G1</strain>
    </source>
</reference>
<name>A0ABN8HHU3_9BACT</name>
<proteinExistence type="predicted"/>
<organism evidence="1 2">
    <name type="scientific">Trichlorobacter ammonificans</name>
    <dbReference type="NCBI Taxonomy" id="2916410"/>
    <lineage>
        <taxon>Bacteria</taxon>
        <taxon>Pseudomonadati</taxon>
        <taxon>Thermodesulfobacteriota</taxon>
        <taxon>Desulfuromonadia</taxon>
        <taxon>Geobacterales</taxon>
        <taxon>Geobacteraceae</taxon>
        <taxon>Trichlorobacter</taxon>
    </lineage>
</organism>
<keyword evidence="2" id="KW-1185">Reference proteome</keyword>
<evidence type="ECO:0000313" key="1">
    <source>
        <dbReference type="EMBL" id="CAH2031161.1"/>
    </source>
</evidence>
<accession>A0ABN8HHU3</accession>
<sequence length="104" mass="11364">MARRRSLHISLVLIGGMLTIGGCGKDERHVYKSKQDCLDDWGGDPKNCEEVKEGDRNYSRGYVYGPRFSVGRTYPGQGSRAIRTVSVSRGGFGSLSSFHSSFGG</sequence>
<gene>
    <name evidence="1" type="ORF">GEAMG1_1331</name>
</gene>
<dbReference type="EMBL" id="OW150024">
    <property type="protein sequence ID" value="CAH2031161.1"/>
    <property type="molecule type" value="Genomic_DNA"/>
</dbReference>
<dbReference type="Proteomes" id="UP001295463">
    <property type="component" value="Chromosome"/>
</dbReference>
<evidence type="ECO:0008006" key="3">
    <source>
        <dbReference type="Google" id="ProtNLM"/>
    </source>
</evidence>